<protein>
    <submittedName>
        <fullName evidence="1">15470_t:CDS:1</fullName>
    </submittedName>
</protein>
<dbReference type="OrthoDB" id="2410706at2759"/>
<dbReference type="Proteomes" id="UP000789396">
    <property type="component" value="Unassembled WGS sequence"/>
</dbReference>
<sequence>LLSQPLLFNHLSKIRKTECIKQKPGPKQKYGFRMGYAKKALDYTIRVNKVDELVNYLEKFIEDTKCELDNRQND</sequence>
<gene>
    <name evidence="1" type="ORF">RFULGI_LOCUS15206</name>
</gene>
<proteinExistence type="predicted"/>
<evidence type="ECO:0000313" key="2">
    <source>
        <dbReference type="Proteomes" id="UP000789396"/>
    </source>
</evidence>
<feature type="non-terminal residue" evidence="1">
    <location>
        <position position="74"/>
    </location>
</feature>
<organism evidence="1 2">
    <name type="scientific">Racocetra fulgida</name>
    <dbReference type="NCBI Taxonomy" id="60492"/>
    <lineage>
        <taxon>Eukaryota</taxon>
        <taxon>Fungi</taxon>
        <taxon>Fungi incertae sedis</taxon>
        <taxon>Mucoromycota</taxon>
        <taxon>Glomeromycotina</taxon>
        <taxon>Glomeromycetes</taxon>
        <taxon>Diversisporales</taxon>
        <taxon>Gigasporaceae</taxon>
        <taxon>Racocetra</taxon>
    </lineage>
</organism>
<accession>A0A9N9JBP1</accession>
<evidence type="ECO:0000313" key="1">
    <source>
        <dbReference type="EMBL" id="CAG8773044.1"/>
    </source>
</evidence>
<feature type="non-terminal residue" evidence="1">
    <location>
        <position position="1"/>
    </location>
</feature>
<keyword evidence="2" id="KW-1185">Reference proteome</keyword>
<reference evidence="1" key="1">
    <citation type="submission" date="2021-06" db="EMBL/GenBank/DDBJ databases">
        <authorList>
            <person name="Kallberg Y."/>
            <person name="Tangrot J."/>
            <person name="Rosling A."/>
        </authorList>
    </citation>
    <scope>NUCLEOTIDE SEQUENCE</scope>
    <source>
        <strain evidence="1">IN212</strain>
    </source>
</reference>
<name>A0A9N9JBP1_9GLOM</name>
<dbReference type="EMBL" id="CAJVPZ010047765">
    <property type="protein sequence ID" value="CAG8773044.1"/>
    <property type="molecule type" value="Genomic_DNA"/>
</dbReference>
<dbReference type="AlphaFoldDB" id="A0A9N9JBP1"/>
<comment type="caution">
    <text evidence="1">The sequence shown here is derived from an EMBL/GenBank/DDBJ whole genome shotgun (WGS) entry which is preliminary data.</text>
</comment>